<dbReference type="Proteomes" id="UP000037784">
    <property type="component" value="Unassembled WGS sequence"/>
</dbReference>
<dbReference type="SUPFAM" id="SSF48452">
    <property type="entry name" value="TPR-like"/>
    <property type="match status" value="1"/>
</dbReference>
<dbReference type="RefSeq" id="WP_054493980.1">
    <property type="nucleotide sequence ID" value="NZ_BBZA01000241.1"/>
</dbReference>
<evidence type="ECO:0000313" key="2">
    <source>
        <dbReference type="EMBL" id="GAP64271.1"/>
    </source>
</evidence>
<gene>
    <name evidence="2" type="ORF">ARMA_2694</name>
</gene>
<organism evidence="2 3">
    <name type="scientific">Ardenticatena maritima</name>
    <dbReference type="NCBI Taxonomy" id="872965"/>
    <lineage>
        <taxon>Bacteria</taxon>
        <taxon>Bacillati</taxon>
        <taxon>Chloroflexota</taxon>
        <taxon>Ardenticatenia</taxon>
        <taxon>Ardenticatenales</taxon>
        <taxon>Ardenticatenaceae</taxon>
        <taxon>Ardenticatena</taxon>
    </lineage>
</organism>
<keyword evidence="1" id="KW-1133">Transmembrane helix</keyword>
<dbReference type="InterPro" id="IPR011990">
    <property type="entry name" value="TPR-like_helical_dom_sf"/>
</dbReference>
<evidence type="ECO:0000256" key="1">
    <source>
        <dbReference type="SAM" id="Phobius"/>
    </source>
</evidence>
<dbReference type="SMART" id="SM00028">
    <property type="entry name" value="TPR"/>
    <property type="match status" value="3"/>
</dbReference>
<protein>
    <submittedName>
        <fullName evidence="2">Uncharacterized protein</fullName>
    </submittedName>
</protein>
<proteinExistence type="predicted"/>
<sequence>MPARPTFEDEFAKARRLFASDELDDPAAVREIARQVRRLARTPEQVVRVVLLEARWLVEAGRFAEALLVLDEAQGRVYEDDVLRADVLALRARILVQQGHLLAATQTAHTALEYNPAHVEARLALADAFLQLNQVGHAITLYHEVIPLLDDEAARARVHLLLARAYRAAGLPVLARLHAQRAVEIADLAPREQAAAFWYRVSSLDRRLFWLTLVAVVLLLATGLLGRIDLWLAGLAAVLVLITVGSITWISTPTFEDAQRAGRLSEQRVQR</sequence>
<name>A0A0M8KAK9_9CHLR</name>
<feature type="transmembrane region" description="Helical" evidence="1">
    <location>
        <begin position="231"/>
        <end position="250"/>
    </location>
</feature>
<evidence type="ECO:0000313" key="3">
    <source>
        <dbReference type="Proteomes" id="UP000037784"/>
    </source>
</evidence>
<dbReference type="EMBL" id="BBZA01000241">
    <property type="protein sequence ID" value="GAP64271.1"/>
    <property type="molecule type" value="Genomic_DNA"/>
</dbReference>
<reference evidence="3" key="2">
    <citation type="submission" date="2015-08" db="EMBL/GenBank/DDBJ databases">
        <title>Draft Genome Sequence of a Heterotrophic Facultative Anaerobic Bacterium Ardenticatena maritima Strain 110S.</title>
        <authorList>
            <person name="Kawaichi S."/>
            <person name="Yoshida T."/>
            <person name="Sako Y."/>
            <person name="Nakamura R."/>
        </authorList>
    </citation>
    <scope>NUCLEOTIDE SEQUENCE [LARGE SCALE GENOMIC DNA]</scope>
    <source>
        <strain evidence="3">110S</strain>
    </source>
</reference>
<accession>A0A0M8KAK9</accession>
<comment type="caution">
    <text evidence="2">The sequence shown here is derived from an EMBL/GenBank/DDBJ whole genome shotgun (WGS) entry which is preliminary data.</text>
</comment>
<dbReference type="InterPro" id="IPR019734">
    <property type="entry name" value="TPR_rpt"/>
</dbReference>
<dbReference type="AlphaFoldDB" id="A0A0M8KAK9"/>
<dbReference type="InParanoid" id="A0A0M8KAK9"/>
<keyword evidence="3" id="KW-1185">Reference proteome</keyword>
<feature type="transmembrane region" description="Helical" evidence="1">
    <location>
        <begin position="208"/>
        <end position="225"/>
    </location>
</feature>
<dbReference type="Gene3D" id="1.25.40.10">
    <property type="entry name" value="Tetratricopeptide repeat domain"/>
    <property type="match status" value="1"/>
</dbReference>
<keyword evidence="1" id="KW-0472">Membrane</keyword>
<keyword evidence="1" id="KW-0812">Transmembrane</keyword>
<reference evidence="2 3" key="1">
    <citation type="journal article" date="2015" name="Genome Announc.">
        <title>Draft Genome Sequence of a Heterotrophic Facultative Anaerobic Thermophilic Bacterium, Ardenticatena maritima Strain 110ST.</title>
        <authorList>
            <person name="Kawaichi S."/>
            <person name="Yoshida T."/>
            <person name="Sako Y."/>
            <person name="Nakamura R."/>
        </authorList>
    </citation>
    <scope>NUCLEOTIDE SEQUENCE [LARGE SCALE GENOMIC DNA]</scope>
    <source>
        <strain evidence="2 3">110S</strain>
    </source>
</reference>
<dbReference type="Pfam" id="PF14559">
    <property type="entry name" value="TPR_19"/>
    <property type="match status" value="1"/>
</dbReference>